<dbReference type="Pfam" id="PF07690">
    <property type="entry name" value="MFS_1"/>
    <property type="match status" value="2"/>
</dbReference>
<dbReference type="Proteomes" id="UP000467322">
    <property type="component" value="Unassembled WGS sequence"/>
</dbReference>
<dbReference type="InterPro" id="IPR020846">
    <property type="entry name" value="MFS_dom"/>
</dbReference>
<dbReference type="InterPro" id="IPR050171">
    <property type="entry name" value="MFS_Transporters"/>
</dbReference>
<comment type="subcellular location">
    <subcellularLocation>
        <location evidence="1">Cell membrane</location>
        <topology evidence="1">Multi-pass membrane protein</topology>
    </subcellularLocation>
</comment>
<feature type="transmembrane region" description="Helical" evidence="7">
    <location>
        <begin position="176"/>
        <end position="195"/>
    </location>
</feature>
<dbReference type="InterPro" id="IPR036259">
    <property type="entry name" value="MFS_trans_sf"/>
</dbReference>
<feature type="transmembrane region" description="Helical" evidence="7">
    <location>
        <begin position="339"/>
        <end position="356"/>
    </location>
</feature>
<dbReference type="PANTHER" id="PTHR23517:SF3">
    <property type="entry name" value="INTEGRAL MEMBRANE TRANSPORT PROTEIN"/>
    <property type="match status" value="1"/>
</dbReference>
<dbReference type="PROSITE" id="PS50850">
    <property type="entry name" value="MFS"/>
    <property type="match status" value="1"/>
</dbReference>
<feature type="transmembrane region" description="Helical" evidence="7">
    <location>
        <begin position="21"/>
        <end position="41"/>
    </location>
</feature>
<evidence type="ECO:0000313" key="9">
    <source>
        <dbReference type="EMBL" id="MZR13787.1"/>
    </source>
</evidence>
<dbReference type="RefSeq" id="WP_161351921.1">
    <property type="nucleotide sequence ID" value="NZ_WTUX01000015.1"/>
</dbReference>
<comment type="caution">
    <text evidence="9">The sequence shown here is derived from an EMBL/GenBank/DDBJ whole genome shotgun (WGS) entry which is preliminary data.</text>
</comment>
<protein>
    <submittedName>
        <fullName evidence="9">MFS transporter</fullName>
    </submittedName>
</protein>
<evidence type="ECO:0000313" key="10">
    <source>
        <dbReference type="Proteomes" id="UP000467322"/>
    </source>
</evidence>
<feature type="transmembrane region" description="Helical" evidence="7">
    <location>
        <begin position="377"/>
        <end position="393"/>
    </location>
</feature>
<dbReference type="EMBL" id="WTUX01000015">
    <property type="protein sequence ID" value="MZR13787.1"/>
    <property type="molecule type" value="Genomic_DNA"/>
</dbReference>
<proteinExistence type="predicted"/>
<keyword evidence="6 7" id="KW-0472">Membrane</keyword>
<dbReference type="PANTHER" id="PTHR23517">
    <property type="entry name" value="RESISTANCE PROTEIN MDTM, PUTATIVE-RELATED-RELATED"/>
    <property type="match status" value="1"/>
</dbReference>
<feature type="transmembrane region" description="Helical" evidence="7">
    <location>
        <begin position="53"/>
        <end position="74"/>
    </location>
</feature>
<evidence type="ECO:0000256" key="4">
    <source>
        <dbReference type="ARBA" id="ARBA00022692"/>
    </source>
</evidence>
<evidence type="ECO:0000256" key="2">
    <source>
        <dbReference type="ARBA" id="ARBA00022448"/>
    </source>
</evidence>
<dbReference type="InterPro" id="IPR011701">
    <property type="entry name" value="MFS"/>
</dbReference>
<accession>A0A845M7N5</accession>
<dbReference type="Gene3D" id="1.20.1250.20">
    <property type="entry name" value="MFS general substrate transporter like domains"/>
    <property type="match status" value="2"/>
</dbReference>
<keyword evidence="5 7" id="KW-1133">Transmembrane helix</keyword>
<feature type="domain" description="Major facilitator superfamily (MFS) profile" evidence="8">
    <location>
        <begin position="20"/>
        <end position="422"/>
    </location>
</feature>
<dbReference type="GO" id="GO:0022857">
    <property type="term" value="F:transmembrane transporter activity"/>
    <property type="evidence" value="ECO:0007669"/>
    <property type="project" value="InterPro"/>
</dbReference>
<gene>
    <name evidence="9" type="ORF">GQE99_12260</name>
</gene>
<dbReference type="AlphaFoldDB" id="A0A845M7N5"/>
<keyword evidence="10" id="KW-1185">Reference proteome</keyword>
<reference evidence="9 10" key="1">
    <citation type="submission" date="2019-12" db="EMBL/GenBank/DDBJ databases">
        <title>Maritimibacter sp. nov. sp. isolated from sea sand.</title>
        <authorList>
            <person name="Kim J."/>
            <person name="Jeong S.E."/>
            <person name="Jung H.S."/>
            <person name="Jeon C.O."/>
        </authorList>
    </citation>
    <scope>NUCLEOTIDE SEQUENCE [LARGE SCALE GENOMIC DNA]</scope>
    <source>
        <strain evidence="9 10">DP07</strain>
    </source>
</reference>
<evidence type="ECO:0000256" key="1">
    <source>
        <dbReference type="ARBA" id="ARBA00004651"/>
    </source>
</evidence>
<keyword evidence="4 7" id="KW-0812">Transmembrane</keyword>
<dbReference type="CDD" id="cd17325">
    <property type="entry name" value="MFS_MdtG_SLC18_like"/>
    <property type="match status" value="1"/>
</dbReference>
<feature type="transmembrane region" description="Helical" evidence="7">
    <location>
        <begin position="399"/>
        <end position="417"/>
    </location>
</feature>
<evidence type="ECO:0000256" key="3">
    <source>
        <dbReference type="ARBA" id="ARBA00022475"/>
    </source>
</evidence>
<keyword evidence="3" id="KW-1003">Cell membrane</keyword>
<sequence length="435" mass="46847">MTSDTLKHGLRENADQVAHQLTQVMLVGFAIGMTRTVIPAMAESEFGLERGSFLLLASFVVAFGAVKAVMNFVAGRWSEHIGRKRVLFWGWVVALPIPVIIWAAPDWSWIVAATVLLGVNQGLCWSMTQTAKLDITRAEERGLTMGLNEFSGYVGVALAGILTAYAAEWLGARTGLLVFGIAVILVALVLTVAWVKDTLPWAKAESAAHKAAPPKNPPRYPRGLPEHPTTGEVFALMSWRDKRLFAISQAGLVEKFVDALVWALFPAFLITQGASLTEIGWIVGVYGFVWGGSQLFTGRLSDHVGRFWPNVIGMWISGAGVAMVVLGTGAFWWSVSAGVAGFGMALLYPNLSAAVADITPPAWRGSAIGIYRFWRDLGYAIGALGLGLAASLVGAAEAAFWFVAISMFISGALLFWLSEETHPRLNPANSENPDV</sequence>
<feature type="transmembrane region" description="Helical" evidence="7">
    <location>
        <begin position="312"/>
        <end position="333"/>
    </location>
</feature>
<evidence type="ECO:0000256" key="5">
    <source>
        <dbReference type="ARBA" id="ARBA00022989"/>
    </source>
</evidence>
<dbReference type="SUPFAM" id="SSF103473">
    <property type="entry name" value="MFS general substrate transporter"/>
    <property type="match status" value="1"/>
</dbReference>
<dbReference type="InterPro" id="IPR005829">
    <property type="entry name" value="Sugar_transporter_CS"/>
</dbReference>
<evidence type="ECO:0000256" key="6">
    <source>
        <dbReference type="ARBA" id="ARBA00023136"/>
    </source>
</evidence>
<evidence type="ECO:0000256" key="7">
    <source>
        <dbReference type="SAM" id="Phobius"/>
    </source>
</evidence>
<name>A0A845M7N5_9RHOB</name>
<keyword evidence="2" id="KW-0813">Transport</keyword>
<dbReference type="PROSITE" id="PS00216">
    <property type="entry name" value="SUGAR_TRANSPORT_1"/>
    <property type="match status" value="1"/>
</dbReference>
<feature type="transmembrane region" description="Helical" evidence="7">
    <location>
        <begin position="86"/>
        <end position="104"/>
    </location>
</feature>
<organism evidence="9 10">
    <name type="scientific">Maritimibacter harenae</name>
    <dbReference type="NCBI Taxonomy" id="2606218"/>
    <lineage>
        <taxon>Bacteria</taxon>
        <taxon>Pseudomonadati</taxon>
        <taxon>Pseudomonadota</taxon>
        <taxon>Alphaproteobacteria</taxon>
        <taxon>Rhodobacterales</taxon>
        <taxon>Roseobacteraceae</taxon>
        <taxon>Maritimibacter</taxon>
    </lineage>
</organism>
<feature type="transmembrane region" description="Helical" evidence="7">
    <location>
        <begin position="279"/>
        <end position="300"/>
    </location>
</feature>
<dbReference type="GO" id="GO:0005886">
    <property type="term" value="C:plasma membrane"/>
    <property type="evidence" value="ECO:0007669"/>
    <property type="project" value="UniProtKB-SubCell"/>
</dbReference>
<evidence type="ECO:0000259" key="8">
    <source>
        <dbReference type="PROSITE" id="PS50850"/>
    </source>
</evidence>
<feature type="transmembrane region" description="Helical" evidence="7">
    <location>
        <begin position="150"/>
        <end position="170"/>
    </location>
</feature>